<name>A0A448ZXA0_METOS</name>
<dbReference type="RefSeq" id="WP_022935848.1">
    <property type="nucleotide sequence ID" value="NZ_LR214940.1"/>
</dbReference>
<keyword evidence="2" id="KW-0680">Restriction system</keyword>
<sequence length="280" mass="32828">MSNIILPIPSLEIQNKIVQILDKLEIYSKDINTGLPLEVSERKKQYDYYLNKLLTFKTGGAIGSEQLECLKFLENILNFTIEYKELWSIVNFDKKFKGVDKNKQETILKFKHISATNLKKYFLVPNCNEVRLLSTGLYDEYTKYNKKDLNINYGEVISIPSGGDAILKYHQGYFIDSLNILFSSKDPKQWNLKFIYYFLKSKINFIRNNFVGSSIKHPNMKEIINLIIPIPSLDIQNKIVQILDKLELYAKDINEGLPQEIKLRKNQFDFYLNKLLKFNK</sequence>
<dbReference type="REBASE" id="298364">
    <property type="entry name" value="S2.Mor10112ORF470P"/>
</dbReference>
<gene>
    <name evidence="6" type="primary">hsdS_2</name>
    <name evidence="6" type="ORF">NCTC10112_00472</name>
</gene>
<dbReference type="Pfam" id="PF01420">
    <property type="entry name" value="Methylase_S"/>
    <property type="match status" value="1"/>
</dbReference>
<evidence type="ECO:0000313" key="7">
    <source>
        <dbReference type="Proteomes" id="UP000290482"/>
    </source>
</evidence>
<dbReference type="KEGG" id="mob:NCTC10112_00472"/>
<dbReference type="GO" id="GO:0009307">
    <property type="term" value="P:DNA restriction-modification system"/>
    <property type="evidence" value="ECO:0007669"/>
    <property type="project" value="UniProtKB-KW"/>
</dbReference>
<evidence type="ECO:0000259" key="5">
    <source>
        <dbReference type="Pfam" id="PF01420"/>
    </source>
</evidence>
<dbReference type="GO" id="GO:0003677">
    <property type="term" value="F:DNA binding"/>
    <property type="evidence" value="ECO:0007669"/>
    <property type="project" value="UniProtKB-KW"/>
</dbReference>
<dbReference type="PANTHER" id="PTHR43140">
    <property type="entry name" value="TYPE-1 RESTRICTION ENZYME ECOKI SPECIFICITY PROTEIN"/>
    <property type="match status" value="1"/>
</dbReference>
<keyword evidence="7" id="KW-1185">Reference proteome</keyword>
<dbReference type="Gene3D" id="3.90.220.20">
    <property type="entry name" value="DNA methylase specificity domains"/>
    <property type="match status" value="1"/>
</dbReference>
<dbReference type="EMBL" id="LR214940">
    <property type="protein sequence ID" value="VEU55885.1"/>
    <property type="molecule type" value="Genomic_DNA"/>
</dbReference>
<evidence type="ECO:0000256" key="4">
    <source>
        <dbReference type="ARBA" id="ARBA00038652"/>
    </source>
</evidence>
<dbReference type="PANTHER" id="PTHR43140:SF1">
    <property type="entry name" value="TYPE I RESTRICTION ENZYME ECOKI SPECIFICITY SUBUNIT"/>
    <property type="match status" value="1"/>
</dbReference>
<evidence type="ECO:0000313" key="6">
    <source>
        <dbReference type="EMBL" id="VEU55885.1"/>
    </source>
</evidence>
<organism evidence="6 7">
    <name type="scientific">Metamycoplasma orale</name>
    <name type="common">Mycoplasma orale</name>
    <dbReference type="NCBI Taxonomy" id="2121"/>
    <lineage>
        <taxon>Bacteria</taxon>
        <taxon>Bacillati</taxon>
        <taxon>Mycoplasmatota</taxon>
        <taxon>Mycoplasmoidales</taxon>
        <taxon>Metamycoplasmataceae</taxon>
        <taxon>Metamycoplasma</taxon>
    </lineage>
</organism>
<comment type="similarity">
    <text evidence="1">Belongs to the type-I restriction system S methylase family.</text>
</comment>
<dbReference type="InterPro" id="IPR051212">
    <property type="entry name" value="Type-I_RE_S_subunit"/>
</dbReference>
<accession>A0A448ZXA0</accession>
<comment type="subunit">
    <text evidence="4">The methyltransferase is composed of M and S polypeptides.</text>
</comment>
<dbReference type="AlphaFoldDB" id="A0A448ZXA0"/>
<proteinExistence type="inferred from homology"/>
<protein>
    <submittedName>
        <fullName evidence="6">Type I restriction enzyme specificity protein</fullName>
    </submittedName>
</protein>
<dbReference type="InterPro" id="IPR044946">
    <property type="entry name" value="Restrct_endonuc_typeI_TRD_sf"/>
</dbReference>
<evidence type="ECO:0000256" key="2">
    <source>
        <dbReference type="ARBA" id="ARBA00022747"/>
    </source>
</evidence>
<dbReference type="SUPFAM" id="SSF116734">
    <property type="entry name" value="DNA methylase specificity domain"/>
    <property type="match status" value="2"/>
</dbReference>
<evidence type="ECO:0000256" key="3">
    <source>
        <dbReference type="ARBA" id="ARBA00023125"/>
    </source>
</evidence>
<dbReference type="InterPro" id="IPR000055">
    <property type="entry name" value="Restrct_endonuc_typeI_TRD"/>
</dbReference>
<evidence type="ECO:0000256" key="1">
    <source>
        <dbReference type="ARBA" id="ARBA00010923"/>
    </source>
</evidence>
<reference evidence="6 7" key="1">
    <citation type="submission" date="2019-01" db="EMBL/GenBank/DDBJ databases">
        <authorList>
            <consortium name="Pathogen Informatics"/>
        </authorList>
    </citation>
    <scope>NUCLEOTIDE SEQUENCE [LARGE SCALE GENOMIC DNA]</scope>
    <source>
        <strain evidence="6 7">NCTC10112</strain>
    </source>
</reference>
<feature type="domain" description="Type I restriction modification DNA specificity" evidence="5">
    <location>
        <begin position="140"/>
        <end position="262"/>
    </location>
</feature>
<dbReference type="Proteomes" id="UP000290482">
    <property type="component" value="Chromosome"/>
</dbReference>
<keyword evidence="3" id="KW-0238">DNA-binding</keyword>